<evidence type="ECO:0000313" key="1">
    <source>
        <dbReference type="EMBL" id="MDJ1505464.1"/>
    </source>
</evidence>
<organism evidence="1 2">
    <name type="scientific">Xanthocytophaga agilis</name>
    <dbReference type="NCBI Taxonomy" id="3048010"/>
    <lineage>
        <taxon>Bacteria</taxon>
        <taxon>Pseudomonadati</taxon>
        <taxon>Bacteroidota</taxon>
        <taxon>Cytophagia</taxon>
        <taxon>Cytophagales</taxon>
        <taxon>Rhodocytophagaceae</taxon>
        <taxon>Xanthocytophaga</taxon>
    </lineage>
</organism>
<dbReference type="AlphaFoldDB" id="A0AAE3RBZ6"/>
<gene>
    <name evidence="1" type="ORF">QNI22_32710</name>
</gene>
<accession>A0AAE3RBZ6</accession>
<dbReference type="Proteomes" id="UP001232063">
    <property type="component" value="Unassembled WGS sequence"/>
</dbReference>
<keyword evidence="2" id="KW-1185">Reference proteome</keyword>
<sequence length="204" mass="23235">MIQPSSLRKPVNIFLSLLLIAFFVRIILVDQCVQYLSAYKGYYVTETDTVTIKHFENCTVGMGRRSQLHSVGEFLGSIAFSFELNQLAKAKDPTLKCYAFWLLSKRNEKELIKNLLVLNQKDTTAITYSGPCTGWDTHVGELMLDIVVDGNSFPLTQILTQKDLKELGIHNRKIILDNRPPEYKYTDCCEGWNIAFGCSEVIRN</sequence>
<proteinExistence type="predicted"/>
<dbReference type="EMBL" id="JASJOU010000016">
    <property type="protein sequence ID" value="MDJ1505464.1"/>
    <property type="molecule type" value="Genomic_DNA"/>
</dbReference>
<protein>
    <submittedName>
        <fullName evidence="1">Uncharacterized protein</fullName>
    </submittedName>
</protein>
<name>A0AAE3RBZ6_9BACT</name>
<evidence type="ECO:0000313" key="2">
    <source>
        <dbReference type="Proteomes" id="UP001232063"/>
    </source>
</evidence>
<comment type="caution">
    <text evidence="1">The sequence shown here is derived from an EMBL/GenBank/DDBJ whole genome shotgun (WGS) entry which is preliminary data.</text>
</comment>
<dbReference type="RefSeq" id="WP_314517524.1">
    <property type="nucleotide sequence ID" value="NZ_JASJOU010000016.1"/>
</dbReference>
<reference evidence="1" key="1">
    <citation type="submission" date="2023-05" db="EMBL/GenBank/DDBJ databases">
        <authorList>
            <person name="Zhang X."/>
        </authorList>
    </citation>
    <scope>NUCLEOTIDE SEQUENCE</scope>
    <source>
        <strain evidence="1">BD1B2-1</strain>
    </source>
</reference>